<dbReference type="InterPro" id="IPR038765">
    <property type="entry name" value="Papain-like_cys_pep_sf"/>
</dbReference>
<reference evidence="9" key="1">
    <citation type="submission" date="2020-12" db="EMBL/GenBank/DDBJ databases">
        <title>Metabolic potential, ecology and presence of endohyphal bacteria is reflected in genomic diversity of Mucoromycotina.</title>
        <authorList>
            <person name="Muszewska A."/>
            <person name="Okrasinska A."/>
            <person name="Steczkiewicz K."/>
            <person name="Drgas O."/>
            <person name="Orlowska M."/>
            <person name="Perlinska-Lenart U."/>
            <person name="Aleksandrzak-Piekarczyk T."/>
            <person name="Szatraj K."/>
            <person name="Zielenkiewicz U."/>
            <person name="Pilsyk S."/>
            <person name="Malc E."/>
            <person name="Mieczkowski P."/>
            <person name="Kruszewska J.S."/>
            <person name="Biernat P."/>
            <person name="Pawlowska J."/>
        </authorList>
    </citation>
    <scope>NUCLEOTIDE SEQUENCE</scope>
    <source>
        <strain evidence="9">WA0000017839</strain>
    </source>
</reference>
<dbReference type="InterPro" id="IPR028889">
    <property type="entry name" value="USP"/>
</dbReference>
<proteinExistence type="inferred from homology"/>
<dbReference type="OrthoDB" id="2020758at2759"/>
<dbReference type="AlphaFoldDB" id="A0A8H7RKH0"/>
<sequence>MCKQRLGMHRFINLYYYNEKPLPATLKVSPSVPTIDTKICLLSSQHDVATPCLVPGLVNTGNSCFLNSVLQSLSSLPKLQAYLHDMDTNSSNTTAELPVTRSLLKTLRLLSVPSTTQTAFKPVDIVSAMSSNRRVVNREQQDAQELFQFLSGELENESVLAKKRQGFRDLLSFSTKTLLLSSAKKEKIDNPFTGLLANRLSCMQCGYTEAIRHFSFNNVQLTLPNTDTTTLDDCLNQLTTMEYLNDVNCRKCSFLDTVEKLTTEIESLRRSDKVEKLACLEKIKLDIEHRLSKGRIHEETQDELLNGFLSKMGRVSSKQAMFAKPPKVLCLHVARSTYSPTGEISKNPCHIQFPQVLDLAPYCTNGTLNTTPDLPISSNTTTSSVKYRLMSSIVHYGSHNFGHFIAYKRRLVAEKCSCHACSDDETVLTHHDSSWFKISDERVDACSVDEVLEANPYMLLYELIEDDITSVVPQPVTHSLSSLTIAGTTSAAVVAVTTASATTTTTRHDDWMPAPKKRLPLTHCSQPRRRNSNAWNQTPVAIF</sequence>
<evidence type="ECO:0000313" key="9">
    <source>
        <dbReference type="EMBL" id="KAG2213164.1"/>
    </source>
</evidence>
<dbReference type="PANTHER" id="PTHR24006">
    <property type="entry name" value="UBIQUITIN CARBOXYL-TERMINAL HYDROLASE"/>
    <property type="match status" value="1"/>
</dbReference>
<keyword evidence="10" id="KW-1185">Reference proteome</keyword>
<evidence type="ECO:0000256" key="7">
    <source>
        <dbReference type="ARBA" id="ARBA00022807"/>
    </source>
</evidence>
<dbReference type="PANTHER" id="PTHR24006:SF888">
    <property type="entry name" value="UBIQUITIN CARBOXYL-TERMINAL HYDROLASE 30"/>
    <property type="match status" value="1"/>
</dbReference>
<dbReference type="PROSITE" id="PS00972">
    <property type="entry name" value="USP_1"/>
    <property type="match status" value="1"/>
</dbReference>
<dbReference type="Gene3D" id="3.90.70.10">
    <property type="entry name" value="Cysteine proteinases"/>
    <property type="match status" value="1"/>
</dbReference>
<gene>
    <name evidence="9" type="ORF">INT47_011313</name>
</gene>
<comment type="catalytic activity">
    <reaction evidence="1">
        <text>Thiol-dependent hydrolysis of ester, thioester, amide, peptide and isopeptide bonds formed by the C-terminal Gly of ubiquitin (a 76-residue protein attached to proteins as an intracellular targeting signal).</text>
        <dbReference type="EC" id="3.4.19.12"/>
    </reaction>
</comment>
<dbReference type="InterPro" id="IPR018200">
    <property type="entry name" value="USP_CS"/>
</dbReference>
<protein>
    <recommendedName>
        <fullName evidence="3">ubiquitinyl hydrolase 1</fullName>
        <ecNumber evidence="3">3.4.19.12</ecNumber>
    </recommendedName>
</protein>
<keyword evidence="5" id="KW-0833">Ubl conjugation pathway</keyword>
<dbReference type="GO" id="GO:0005634">
    <property type="term" value="C:nucleus"/>
    <property type="evidence" value="ECO:0007669"/>
    <property type="project" value="TreeGrafter"/>
</dbReference>
<dbReference type="InterPro" id="IPR050164">
    <property type="entry name" value="Peptidase_C19"/>
</dbReference>
<dbReference type="EMBL" id="JAEPRD010000004">
    <property type="protein sequence ID" value="KAG2213164.1"/>
    <property type="molecule type" value="Genomic_DNA"/>
</dbReference>
<keyword evidence="4" id="KW-0645">Protease</keyword>
<name>A0A8H7RKH0_9FUNG</name>
<evidence type="ECO:0000256" key="5">
    <source>
        <dbReference type="ARBA" id="ARBA00022786"/>
    </source>
</evidence>
<dbReference type="Proteomes" id="UP000603453">
    <property type="component" value="Unassembled WGS sequence"/>
</dbReference>
<organism evidence="9 10">
    <name type="scientific">Mucor saturninus</name>
    <dbReference type="NCBI Taxonomy" id="64648"/>
    <lineage>
        <taxon>Eukaryota</taxon>
        <taxon>Fungi</taxon>
        <taxon>Fungi incertae sedis</taxon>
        <taxon>Mucoromycota</taxon>
        <taxon>Mucoromycotina</taxon>
        <taxon>Mucoromycetes</taxon>
        <taxon>Mucorales</taxon>
        <taxon>Mucorineae</taxon>
        <taxon>Mucoraceae</taxon>
        <taxon>Mucor</taxon>
    </lineage>
</organism>
<feature type="domain" description="USP" evidence="8">
    <location>
        <begin position="55"/>
        <end position="464"/>
    </location>
</feature>
<keyword evidence="6" id="KW-0378">Hydrolase</keyword>
<evidence type="ECO:0000259" key="8">
    <source>
        <dbReference type="PROSITE" id="PS50235"/>
    </source>
</evidence>
<dbReference type="SUPFAM" id="SSF54001">
    <property type="entry name" value="Cysteine proteinases"/>
    <property type="match status" value="1"/>
</dbReference>
<evidence type="ECO:0000313" key="10">
    <source>
        <dbReference type="Proteomes" id="UP000603453"/>
    </source>
</evidence>
<comment type="similarity">
    <text evidence="2">Belongs to the peptidase C19 family.</text>
</comment>
<evidence type="ECO:0000256" key="3">
    <source>
        <dbReference type="ARBA" id="ARBA00012759"/>
    </source>
</evidence>
<dbReference type="Pfam" id="PF00443">
    <property type="entry name" value="UCH"/>
    <property type="match status" value="1"/>
</dbReference>
<dbReference type="GO" id="GO:0005829">
    <property type="term" value="C:cytosol"/>
    <property type="evidence" value="ECO:0007669"/>
    <property type="project" value="TreeGrafter"/>
</dbReference>
<evidence type="ECO:0000256" key="2">
    <source>
        <dbReference type="ARBA" id="ARBA00009085"/>
    </source>
</evidence>
<dbReference type="GO" id="GO:0006508">
    <property type="term" value="P:proteolysis"/>
    <property type="evidence" value="ECO:0007669"/>
    <property type="project" value="UniProtKB-KW"/>
</dbReference>
<accession>A0A8H7RKH0</accession>
<keyword evidence="7" id="KW-0788">Thiol protease</keyword>
<dbReference type="EC" id="3.4.19.12" evidence="3"/>
<dbReference type="GO" id="GO:0004843">
    <property type="term" value="F:cysteine-type deubiquitinase activity"/>
    <property type="evidence" value="ECO:0007669"/>
    <property type="project" value="UniProtKB-EC"/>
</dbReference>
<dbReference type="InterPro" id="IPR001394">
    <property type="entry name" value="Peptidase_C19_UCH"/>
</dbReference>
<evidence type="ECO:0000256" key="1">
    <source>
        <dbReference type="ARBA" id="ARBA00000707"/>
    </source>
</evidence>
<comment type="caution">
    <text evidence="9">The sequence shown here is derived from an EMBL/GenBank/DDBJ whole genome shotgun (WGS) entry which is preliminary data.</text>
</comment>
<dbReference type="CDD" id="cd02662">
    <property type="entry name" value="Peptidase_C19F"/>
    <property type="match status" value="1"/>
</dbReference>
<evidence type="ECO:0000256" key="6">
    <source>
        <dbReference type="ARBA" id="ARBA00022801"/>
    </source>
</evidence>
<evidence type="ECO:0000256" key="4">
    <source>
        <dbReference type="ARBA" id="ARBA00022670"/>
    </source>
</evidence>
<dbReference type="GO" id="GO:0016579">
    <property type="term" value="P:protein deubiquitination"/>
    <property type="evidence" value="ECO:0007669"/>
    <property type="project" value="InterPro"/>
</dbReference>
<dbReference type="PROSITE" id="PS50235">
    <property type="entry name" value="USP_3"/>
    <property type="match status" value="1"/>
</dbReference>